<dbReference type="InterPro" id="IPR032466">
    <property type="entry name" value="Metal_Hydrolase"/>
</dbReference>
<evidence type="ECO:0000256" key="2">
    <source>
        <dbReference type="ARBA" id="ARBA00022723"/>
    </source>
</evidence>
<evidence type="ECO:0000256" key="1">
    <source>
        <dbReference type="ARBA" id="ARBA00010716"/>
    </source>
</evidence>
<dbReference type="SUPFAM" id="SSF51338">
    <property type="entry name" value="Composite domain of metallo-dependent hydrolases"/>
    <property type="match status" value="1"/>
</dbReference>
<keyword evidence="2" id="KW-0479">Metal-binding</keyword>
<evidence type="ECO:0000256" key="4">
    <source>
        <dbReference type="ARBA" id="ARBA00023277"/>
    </source>
</evidence>
<protein>
    <submittedName>
        <fullName evidence="7">N-acetylglucosamine-6-phosphate deacetylase</fullName>
        <ecNumber evidence="7">3.5.1.25</ecNumber>
    </submittedName>
</protein>
<comment type="similarity">
    <text evidence="1 5">Belongs to the metallo-dependent hydrolases superfamily. NagA family.</text>
</comment>
<evidence type="ECO:0000313" key="8">
    <source>
        <dbReference type="Proteomes" id="UP001165296"/>
    </source>
</evidence>
<dbReference type="Gene3D" id="3.20.20.140">
    <property type="entry name" value="Metal-dependent hydrolases"/>
    <property type="match status" value="1"/>
</dbReference>
<dbReference type="SUPFAM" id="SSF51556">
    <property type="entry name" value="Metallo-dependent hydrolases"/>
    <property type="match status" value="1"/>
</dbReference>
<dbReference type="NCBIfam" id="TIGR00221">
    <property type="entry name" value="nagA"/>
    <property type="match status" value="1"/>
</dbReference>
<dbReference type="Proteomes" id="UP001165296">
    <property type="component" value="Unassembled WGS sequence"/>
</dbReference>
<dbReference type="CDD" id="cd00854">
    <property type="entry name" value="NagA"/>
    <property type="match status" value="1"/>
</dbReference>
<feature type="domain" description="Amidohydrolase-related" evidence="6">
    <location>
        <begin position="52"/>
        <end position="368"/>
    </location>
</feature>
<sequence length="390" mass="41579">MIYLLTNCRVYTGDAVLVEHDVLVEGTTIRAIIPQTQRPAQVAQIDGRGLNVCPGFVDVQLYGGGDSAFGLAPSQTALQQLRRHTLRYGTTSFLPTVPTNAPAVVDHALAVVKDALPTMPGLLGLHLEGPYISPNKRGVHPAEFVRVPVLAEVANLLDRGRGVLRMLTLAPEVLGPVERALLQAAGIVLSAGHSDASYEQGMHAFAHGFTAATHLFNAMSPLTGRAPGLVGAVYDDPAVRASIVVDGRHCAYASVRISHRLLGPRLFLISDATAATTTGPYCFRPQDDSFVDAEGTLAGSGLTLMQAVRNCVQHVGLPLAESLRMASLYPAQVLGLDQRLGRIAPGYRADLCLFDEELNVRATVLAGQLQWHEASARPTTPLSVPGENRE</sequence>
<dbReference type="Pfam" id="PF22643">
    <property type="entry name" value="NagA_N"/>
    <property type="match status" value="1"/>
</dbReference>
<dbReference type="InterPro" id="IPR003764">
    <property type="entry name" value="GlcNAc_6-P_deAcase"/>
</dbReference>
<keyword evidence="3 5" id="KW-0378">Hydrolase</keyword>
<name>A0ABS8AYY2_9BACT</name>
<reference evidence="7" key="1">
    <citation type="submission" date="2021-10" db="EMBL/GenBank/DDBJ databases">
        <authorList>
            <person name="Dean J.D."/>
            <person name="Kim M.K."/>
            <person name="Newey C.N."/>
            <person name="Stoker T.S."/>
            <person name="Thompson D.W."/>
            <person name="Grose J.H."/>
        </authorList>
    </citation>
    <scope>NUCLEOTIDE SEQUENCE</scope>
    <source>
        <strain evidence="7">BT178</strain>
    </source>
</reference>
<organism evidence="7 8">
    <name type="scientific">Hymenobacter lucidus</name>
    <dbReference type="NCBI Taxonomy" id="2880930"/>
    <lineage>
        <taxon>Bacteria</taxon>
        <taxon>Pseudomonadati</taxon>
        <taxon>Bacteroidota</taxon>
        <taxon>Cytophagia</taxon>
        <taxon>Cytophagales</taxon>
        <taxon>Hymenobacteraceae</taxon>
        <taxon>Hymenobacter</taxon>
    </lineage>
</organism>
<comment type="caution">
    <text evidence="7">The sequence shown here is derived from an EMBL/GenBank/DDBJ whole genome shotgun (WGS) entry which is preliminary data.</text>
</comment>
<evidence type="ECO:0000256" key="3">
    <source>
        <dbReference type="ARBA" id="ARBA00022801"/>
    </source>
</evidence>
<evidence type="ECO:0000256" key="5">
    <source>
        <dbReference type="PIRNR" id="PIRNR038994"/>
    </source>
</evidence>
<keyword evidence="4 5" id="KW-0119">Carbohydrate metabolism</keyword>
<dbReference type="Pfam" id="PF01979">
    <property type="entry name" value="Amidohydro_1"/>
    <property type="match status" value="1"/>
</dbReference>
<dbReference type="InterPro" id="IPR011059">
    <property type="entry name" value="Metal-dep_hydrolase_composite"/>
</dbReference>
<dbReference type="GO" id="GO:0008448">
    <property type="term" value="F:N-acetylglucosamine-6-phosphate deacetylase activity"/>
    <property type="evidence" value="ECO:0007669"/>
    <property type="project" value="UniProtKB-EC"/>
</dbReference>
<evidence type="ECO:0000313" key="7">
    <source>
        <dbReference type="EMBL" id="MCB2411026.1"/>
    </source>
</evidence>
<dbReference type="EMBL" id="JAJADR010000014">
    <property type="protein sequence ID" value="MCB2411026.1"/>
    <property type="molecule type" value="Genomic_DNA"/>
</dbReference>
<dbReference type="Gene3D" id="2.30.40.10">
    <property type="entry name" value="Urease, subunit C, domain 1"/>
    <property type="match status" value="1"/>
</dbReference>
<keyword evidence="8" id="KW-1185">Reference proteome</keyword>
<dbReference type="EC" id="3.5.1.25" evidence="7"/>
<dbReference type="RefSeq" id="WP_226180487.1">
    <property type="nucleotide sequence ID" value="NZ_JAJADR010000014.1"/>
</dbReference>
<proteinExistence type="inferred from homology"/>
<dbReference type="PANTHER" id="PTHR11113">
    <property type="entry name" value="N-ACETYLGLUCOSAMINE-6-PHOSPHATE DEACETYLASE"/>
    <property type="match status" value="1"/>
</dbReference>
<dbReference type="InterPro" id="IPR006680">
    <property type="entry name" value="Amidohydro-rel"/>
</dbReference>
<gene>
    <name evidence="7" type="primary">nagA</name>
    <name evidence="7" type="ORF">LGH74_23770</name>
</gene>
<accession>A0ABS8AYY2</accession>
<dbReference type="PANTHER" id="PTHR11113:SF14">
    <property type="entry name" value="N-ACETYLGLUCOSAMINE-6-PHOSPHATE DEACETYLASE"/>
    <property type="match status" value="1"/>
</dbReference>
<dbReference type="PIRSF" id="PIRSF038994">
    <property type="entry name" value="NagA"/>
    <property type="match status" value="1"/>
</dbReference>
<evidence type="ECO:0000259" key="6">
    <source>
        <dbReference type="Pfam" id="PF01979"/>
    </source>
</evidence>